<accession>A0A839AMC2</accession>
<dbReference type="Proteomes" id="UP000563906">
    <property type="component" value="Unassembled WGS sequence"/>
</dbReference>
<proteinExistence type="predicted"/>
<evidence type="ECO:0000313" key="2">
    <source>
        <dbReference type="EMBL" id="MBA6155606.1"/>
    </source>
</evidence>
<comment type="caution">
    <text evidence="2">The sequence shown here is derived from an EMBL/GenBank/DDBJ whole genome shotgun (WGS) entry which is preliminary data.</text>
</comment>
<dbReference type="Pfam" id="PF07484">
    <property type="entry name" value="Collar"/>
    <property type="match status" value="1"/>
</dbReference>
<name>A0A839AMC2_9FLAO</name>
<dbReference type="AlphaFoldDB" id="A0A839AMC2"/>
<dbReference type="InterPro" id="IPR037053">
    <property type="entry name" value="Phage_tail_collar_dom_sf"/>
</dbReference>
<gene>
    <name evidence="2" type="ORF">H3Z83_03590</name>
</gene>
<dbReference type="EMBL" id="JACGLS010000001">
    <property type="protein sequence ID" value="MBA6155606.1"/>
    <property type="molecule type" value="Genomic_DNA"/>
</dbReference>
<feature type="domain" description="Phage tail collar" evidence="1">
    <location>
        <begin position="30"/>
        <end position="85"/>
    </location>
</feature>
<dbReference type="SUPFAM" id="SSF88874">
    <property type="entry name" value="Receptor-binding domain of short tail fibre protein gp12"/>
    <property type="match status" value="1"/>
</dbReference>
<reference evidence="2 3" key="1">
    <citation type="submission" date="2020-07" db="EMBL/GenBank/DDBJ databases">
        <title>Bacterium isolated from marine sediment.</title>
        <authorList>
            <person name="Shang D."/>
            <person name="Du Z.-J."/>
        </authorList>
    </citation>
    <scope>NUCLEOTIDE SEQUENCE [LARGE SCALE GENOMIC DNA]</scope>
    <source>
        <strain evidence="2 3">S7007</strain>
    </source>
</reference>
<evidence type="ECO:0000313" key="3">
    <source>
        <dbReference type="Proteomes" id="UP000563906"/>
    </source>
</evidence>
<organism evidence="2 3">
    <name type="scientific">Tenacibaculum pelagium</name>
    <dbReference type="NCBI Taxonomy" id="2759527"/>
    <lineage>
        <taxon>Bacteria</taxon>
        <taxon>Pseudomonadati</taxon>
        <taxon>Bacteroidota</taxon>
        <taxon>Flavobacteriia</taxon>
        <taxon>Flavobacteriales</taxon>
        <taxon>Flavobacteriaceae</taxon>
        <taxon>Tenacibaculum</taxon>
    </lineage>
</organism>
<dbReference type="InterPro" id="IPR011083">
    <property type="entry name" value="Phage_tail_collar_dom"/>
</dbReference>
<evidence type="ECO:0000259" key="1">
    <source>
        <dbReference type="Pfam" id="PF07484"/>
    </source>
</evidence>
<sequence>MKLKTTLLGGLLLILLSISDIYAQQEGFLGEVKMFAGNFAPRGWAFCDGQLLAISQNTALFSILGTTYGGDGRTTFALPDLRGRVSIGPRRGPGLTDYRLGQKGGIENVILNITQIPSHSHNAVLSATAPVGRGEGTTSPTGNYNADGGSYASTKNTQMASDAVTIGNTGGNLSHENRPPYIAINYIICTQGLFPSRN</sequence>
<dbReference type="Gene3D" id="3.90.1340.10">
    <property type="entry name" value="Phage tail collar domain"/>
    <property type="match status" value="1"/>
</dbReference>
<dbReference type="RefSeq" id="WP_182124094.1">
    <property type="nucleotide sequence ID" value="NZ_JACGLS010000001.1"/>
</dbReference>
<protein>
    <submittedName>
        <fullName evidence="2">Phage tail protein</fullName>
    </submittedName>
</protein>
<keyword evidence="3" id="KW-1185">Reference proteome</keyword>